<gene>
    <name evidence="1" type="ORF">HMPREF1705_04738</name>
</gene>
<comment type="caution">
    <text evidence="1">The sequence shown here is derived from an EMBL/GenBank/DDBJ whole genome shotgun (WGS) entry which is preliminary data.</text>
</comment>
<name>A0A0T5X915_9BACT</name>
<dbReference type="EMBL" id="ACJX03000001">
    <property type="protein sequence ID" value="KRT34790.1"/>
    <property type="molecule type" value="Genomic_DNA"/>
</dbReference>
<accession>A0A0T5X915</accession>
<dbReference type="AlphaFoldDB" id="A0A0T5X915"/>
<proteinExistence type="predicted"/>
<reference evidence="2" key="1">
    <citation type="submission" date="2012-09" db="EMBL/GenBank/DDBJ databases">
        <authorList>
            <person name="Weinstock G."/>
            <person name="Sodergren E."/>
            <person name="Clifton S."/>
            <person name="Fulton L."/>
            <person name="Fulton B."/>
            <person name="Courtney L."/>
            <person name="Fronick C."/>
            <person name="Harrison M."/>
            <person name="Strong C."/>
            <person name="Farmer C."/>
            <person name="Delehaunty K."/>
            <person name="Markovic C."/>
            <person name="Hall O."/>
            <person name="Minx P."/>
            <person name="Tomlinson C."/>
            <person name="Mitreva M."/>
            <person name="Nelson J."/>
            <person name="Hou S."/>
            <person name="Wollam A."/>
            <person name="Pepin K.H."/>
            <person name="Johnson M."/>
            <person name="Bhonagiri V."/>
            <person name="Nash W.E."/>
            <person name="Suruliraj S."/>
            <person name="Warren W."/>
            <person name="Chinwalla A."/>
            <person name="Mardis E.R."/>
            <person name="Wilson R.K."/>
        </authorList>
    </citation>
    <scope>NUCLEOTIDE SEQUENCE [LARGE SCALE GENOMIC DNA]</scope>
    <source>
        <strain evidence="2">OS1</strain>
    </source>
</reference>
<evidence type="ECO:0000313" key="2">
    <source>
        <dbReference type="Proteomes" id="UP000005273"/>
    </source>
</evidence>
<organism evidence="1 2">
    <name type="scientific">Acetomicrobium hydrogeniformans ATCC BAA-1850</name>
    <dbReference type="NCBI Taxonomy" id="592015"/>
    <lineage>
        <taxon>Bacteria</taxon>
        <taxon>Thermotogati</taxon>
        <taxon>Synergistota</taxon>
        <taxon>Synergistia</taxon>
        <taxon>Synergistales</taxon>
        <taxon>Acetomicrobiaceae</taxon>
        <taxon>Acetomicrobium</taxon>
    </lineage>
</organism>
<evidence type="ECO:0000313" key="1">
    <source>
        <dbReference type="EMBL" id="KRT34790.1"/>
    </source>
</evidence>
<sequence>MQFFGERVCLMEIINSFNILIFYGISCLQKVWICSYTMV</sequence>
<dbReference type="STRING" id="592015.HMPREF1705_04738"/>
<protein>
    <submittedName>
        <fullName evidence="1">Uncharacterized protein</fullName>
    </submittedName>
</protein>
<keyword evidence="2" id="KW-1185">Reference proteome</keyword>
<dbReference type="Proteomes" id="UP000005273">
    <property type="component" value="Unassembled WGS sequence"/>
</dbReference>